<evidence type="ECO:0000259" key="2">
    <source>
        <dbReference type="SMART" id="SM01111"/>
    </source>
</evidence>
<comment type="caution">
    <text evidence="3">The sequence shown here is derived from an EMBL/GenBank/DDBJ whole genome shotgun (WGS) entry which is preliminary data.</text>
</comment>
<reference evidence="3" key="1">
    <citation type="submission" date="2023-01" db="EMBL/GenBank/DDBJ databases">
        <title>The chitinases involved in constricting ring structure development in the nematode-trapping fungus Drechslerella dactyloides.</title>
        <authorList>
            <person name="Wang R."/>
            <person name="Zhang L."/>
            <person name="Tang P."/>
            <person name="Li S."/>
            <person name="Liang L."/>
        </authorList>
    </citation>
    <scope>NUCLEOTIDE SEQUENCE</scope>
    <source>
        <strain evidence="3">YMF1.00031</strain>
    </source>
</reference>
<dbReference type="Proteomes" id="UP001221413">
    <property type="component" value="Unassembled WGS sequence"/>
</dbReference>
<accession>A0AAD6ITD4</accession>
<dbReference type="Pfam" id="PF08881">
    <property type="entry name" value="CVNH"/>
    <property type="match status" value="1"/>
</dbReference>
<proteinExistence type="predicted"/>
<keyword evidence="1" id="KW-0732">Signal</keyword>
<keyword evidence="4" id="KW-1185">Reference proteome</keyword>
<protein>
    <recommendedName>
        <fullName evidence="2">Cyanovirin-N domain-containing protein</fullName>
    </recommendedName>
</protein>
<dbReference type="InterPro" id="IPR011058">
    <property type="entry name" value="Cyanovirin-N"/>
</dbReference>
<feature type="chain" id="PRO_5042255655" description="Cyanovirin-N domain-containing protein" evidence="1">
    <location>
        <begin position="18"/>
        <end position="138"/>
    </location>
</feature>
<dbReference type="AlphaFoldDB" id="A0AAD6ITD4"/>
<evidence type="ECO:0000256" key="1">
    <source>
        <dbReference type="SAM" id="SignalP"/>
    </source>
</evidence>
<organism evidence="3 4">
    <name type="scientific">Drechslerella dactyloides</name>
    <name type="common">Nematode-trapping fungus</name>
    <name type="synonym">Arthrobotrys dactyloides</name>
    <dbReference type="NCBI Taxonomy" id="74499"/>
    <lineage>
        <taxon>Eukaryota</taxon>
        <taxon>Fungi</taxon>
        <taxon>Dikarya</taxon>
        <taxon>Ascomycota</taxon>
        <taxon>Pezizomycotina</taxon>
        <taxon>Orbiliomycetes</taxon>
        <taxon>Orbiliales</taxon>
        <taxon>Orbiliaceae</taxon>
        <taxon>Drechslerella</taxon>
    </lineage>
</organism>
<feature type="domain" description="Cyanovirin-N" evidence="2">
    <location>
        <begin position="39"/>
        <end position="136"/>
    </location>
</feature>
<sequence>MKFSYAALFVFVPSIFAASVPNTLEKREGGAFKTCSGATVFKSGKSVSIRMKCGDGRGGHKTTSLDLGQCLSNKNGELVWRKNGRFADTCQLDDGKNTGLRYNTDLYIWCNKGGQSVVAAINLNDRLVNRGGRLICDV</sequence>
<evidence type="ECO:0000313" key="3">
    <source>
        <dbReference type="EMBL" id="KAJ6258290.1"/>
    </source>
</evidence>
<gene>
    <name evidence="3" type="ORF">Dda_7211</name>
</gene>
<dbReference type="InterPro" id="IPR036673">
    <property type="entry name" value="Cyanovirin-N_sf"/>
</dbReference>
<feature type="signal peptide" evidence="1">
    <location>
        <begin position="1"/>
        <end position="17"/>
    </location>
</feature>
<dbReference type="SUPFAM" id="SSF51322">
    <property type="entry name" value="Cyanovirin-N"/>
    <property type="match status" value="1"/>
</dbReference>
<dbReference type="SMART" id="SM01111">
    <property type="entry name" value="CVNH"/>
    <property type="match status" value="1"/>
</dbReference>
<dbReference type="EMBL" id="JAQGDS010000009">
    <property type="protein sequence ID" value="KAJ6258290.1"/>
    <property type="molecule type" value="Genomic_DNA"/>
</dbReference>
<name>A0AAD6ITD4_DREDA</name>
<dbReference type="Gene3D" id="2.30.60.10">
    <property type="entry name" value="Cyanovirin-N"/>
    <property type="match status" value="1"/>
</dbReference>
<evidence type="ECO:0000313" key="4">
    <source>
        <dbReference type="Proteomes" id="UP001221413"/>
    </source>
</evidence>